<dbReference type="RefSeq" id="WP_095497898.1">
    <property type="nucleotide sequence ID" value="NZ_BSPO01000001.1"/>
</dbReference>
<dbReference type="PROSITE" id="PS00409">
    <property type="entry name" value="PROKAR_NTER_METHYL"/>
    <property type="match status" value="1"/>
</dbReference>
<feature type="transmembrane region" description="Helical" evidence="1">
    <location>
        <begin position="12"/>
        <end position="31"/>
    </location>
</feature>
<organism evidence="2 3">
    <name type="scientific">Paraferrimonas haliotis</name>
    <dbReference type="NCBI Taxonomy" id="2013866"/>
    <lineage>
        <taxon>Bacteria</taxon>
        <taxon>Pseudomonadati</taxon>
        <taxon>Pseudomonadota</taxon>
        <taxon>Gammaproteobacteria</taxon>
        <taxon>Alteromonadales</taxon>
        <taxon>Ferrimonadaceae</taxon>
        <taxon>Paraferrimonas</taxon>
    </lineage>
</organism>
<reference evidence="2 3" key="1">
    <citation type="journal article" date="2014" name="Int. J. Syst. Evol. Microbiol.">
        <title>Complete genome sequence of Corynebacterium casei LMG S-19264T (=DSM 44701T), isolated from a smear-ripened cheese.</title>
        <authorList>
            <consortium name="US DOE Joint Genome Institute (JGI-PGF)"/>
            <person name="Walter F."/>
            <person name="Albersmeier A."/>
            <person name="Kalinowski J."/>
            <person name="Ruckert C."/>
        </authorList>
    </citation>
    <scope>NUCLEOTIDE SEQUENCE [LARGE SCALE GENOMIC DNA]</scope>
    <source>
        <strain evidence="2 3">NBRC 112785</strain>
    </source>
</reference>
<dbReference type="NCBIfam" id="TIGR02532">
    <property type="entry name" value="IV_pilin_GFxxxE"/>
    <property type="match status" value="1"/>
</dbReference>
<dbReference type="Gene3D" id="3.30.700.10">
    <property type="entry name" value="Glycoprotein, Type 4 Pilin"/>
    <property type="match status" value="1"/>
</dbReference>
<keyword evidence="1" id="KW-0472">Membrane</keyword>
<name>A0AA37TKP6_9GAMM</name>
<dbReference type="InterPro" id="IPR045584">
    <property type="entry name" value="Pilin-like"/>
</dbReference>
<protein>
    <submittedName>
        <fullName evidence="2">MSHA pilin protein MshA</fullName>
    </submittedName>
</protein>
<dbReference type="EMBL" id="BSPO01000001">
    <property type="protein sequence ID" value="GLS82348.1"/>
    <property type="molecule type" value="Genomic_DNA"/>
</dbReference>
<dbReference type="SUPFAM" id="SSF54523">
    <property type="entry name" value="Pili subunits"/>
    <property type="match status" value="1"/>
</dbReference>
<keyword evidence="1" id="KW-1133">Transmembrane helix</keyword>
<dbReference type="Pfam" id="PF07963">
    <property type="entry name" value="N_methyl"/>
    <property type="match status" value="1"/>
</dbReference>
<accession>A0AA37TKP6</accession>
<gene>
    <name evidence="2" type="ORF">GCM10007894_03250</name>
</gene>
<keyword evidence="3" id="KW-1185">Reference proteome</keyword>
<dbReference type="InterPro" id="IPR012902">
    <property type="entry name" value="N_methyl_site"/>
</dbReference>
<dbReference type="AlphaFoldDB" id="A0AA37TKP6"/>
<proteinExistence type="predicted"/>
<keyword evidence="1" id="KW-0812">Transmembrane</keyword>
<sequence>MKQAKGFTLIELVVVIIILGILAVTAAPKFINLQTDARISTLNGLKGAIQGANGLVFAKAAIGGDEQKASTDWGTGEGVDIGTGTNAATAFGYLQADEDELTNAVDADFSDEWTVSAPAAATPPASIILTQVGSPDDGTTTTTADMCRLIYSEAANTQTLPVYELETDGC</sequence>
<evidence type="ECO:0000313" key="3">
    <source>
        <dbReference type="Proteomes" id="UP001157439"/>
    </source>
</evidence>
<evidence type="ECO:0000313" key="2">
    <source>
        <dbReference type="EMBL" id="GLS82348.1"/>
    </source>
</evidence>
<dbReference type="Proteomes" id="UP001157439">
    <property type="component" value="Unassembled WGS sequence"/>
</dbReference>
<comment type="caution">
    <text evidence="2">The sequence shown here is derived from an EMBL/GenBank/DDBJ whole genome shotgun (WGS) entry which is preliminary data.</text>
</comment>
<evidence type="ECO:0000256" key="1">
    <source>
        <dbReference type="SAM" id="Phobius"/>
    </source>
</evidence>